<reference evidence="2 3" key="1">
    <citation type="journal article" date="2015" name="Int. J. Syst. Evol. Microbiol.">
        <title>Micromonospora costi sp. nov., isolated from a leaf of Costus speciosus.</title>
        <authorList>
            <person name="Thawai C."/>
        </authorList>
    </citation>
    <scope>NUCLEOTIDE SEQUENCE [LARGE SCALE GENOMIC DNA]</scope>
    <source>
        <strain evidence="2 3">CS1-12</strain>
    </source>
</reference>
<sequence length="71" mass="7683">MNSVLPYPPEPQYKVPSGAPQGRTVPLRTLAFALVAAVVGVGAQYLPEMSTPVSLALATFLVLDRVYRQIR</sequence>
<protein>
    <submittedName>
        <fullName evidence="2">Uncharacterized protein</fullName>
    </submittedName>
</protein>
<accession>A0A3B0A5L9</accession>
<dbReference type="RefSeq" id="WP_120780108.1">
    <property type="nucleotide sequence ID" value="NZ_JBHLUP010000002.1"/>
</dbReference>
<dbReference type="AlphaFoldDB" id="A0A3B0A5L9"/>
<evidence type="ECO:0000256" key="1">
    <source>
        <dbReference type="SAM" id="MobiDB-lite"/>
    </source>
</evidence>
<name>A0A3B0A5L9_9ACTN</name>
<gene>
    <name evidence="2" type="ORF">D7193_15170</name>
</gene>
<organism evidence="2 3">
    <name type="scientific">Micromonospora costi</name>
    <dbReference type="NCBI Taxonomy" id="1530042"/>
    <lineage>
        <taxon>Bacteria</taxon>
        <taxon>Bacillati</taxon>
        <taxon>Actinomycetota</taxon>
        <taxon>Actinomycetes</taxon>
        <taxon>Micromonosporales</taxon>
        <taxon>Micromonosporaceae</taxon>
        <taxon>Micromonospora</taxon>
    </lineage>
</organism>
<evidence type="ECO:0000313" key="2">
    <source>
        <dbReference type="EMBL" id="RKN55925.1"/>
    </source>
</evidence>
<feature type="region of interest" description="Disordered" evidence="1">
    <location>
        <begin position="1"/>
        <end position="20"/>
    </location>
</feature>
<dbReference type="Proteomes" id="UP000279968">
    <property type="component" value="Unassembled WGS sequence"/>
</dbReference>
<proteinExistence type="predicted"/>
<evidence type="ECO:0000313" key="3">
    <source>
        <dbReference type="Proteomes" id="UP000279968"/>
    </source>
</evidence>
<comment type="caution">
    <text evidence="2">The sequence shown here is derived from an EMBL/GenBank/DDBJ whole genome shotgun (WGS) entry which is preliminary data.</text>
</comment>
<keyword evidence="3" id="KW-1185">Reference proteome</keyword>
<dbReference type="EMBL" id="RBAN01000002">
    <property type="protein sequence ID" value="RKN55925.1"/>
    <property type="molecule type" value="Genomic_DNA"/>
</dbReference>
<feature type="compositionally biased region" description="Pro residues" evidence="1">
    <location>
        <begin position="1"/>
        <end position="11"/>
    </location>
</feature>